<evidence type="ECO:0000256" key="1">
    <source>
        <dbReference type="SAM" id="MobiDB-lite"/>
    </source>
</evidence>
<comment type="caution">
    <text evidence="2">The sequence shown here is derived from an EMBL/GenBank/DDBJ whole genome shotgun (WGS) entry which is preliminary data.</text>
</comment>
<feature type="compositionally biased region" description="Basic and acidic residues" evidence="1">
    <location>
        <begin position="14"/>
        <end position="25"/>
    </location>
</feature>
<dbReference type="SUPFAM" id="SSF53098">
    <property type="entry name" value="Ribonuclease H-like"/>
    <property type="match status" value="1"/>
</dbReference>
<dbReference type="Proteomes" id="UP000272706">
    <property type="component" value="Unassembled WGS sequence"/>
</dbReference>
<sequence>MVMVGLSGMGYENSHSRETPTGHGRLERCAPAAKSCAHRCLSRRHSFIRRCYGSCYRSKAFAKACRDLGLKHVRTRPYTPKTTDVMTRAFSMDLRYSPAAHR</sequence>
<dbReference type="InterPro" id="IPR012337">
    <property type="entry name" value="RNaseH-like_sf"/>
</dbReference>
<name>A0A3A5JTQ6_9HYPH</name>
<organism evidence="2 3">
    <name type="scientific">Mesorhizobium waimense</name>
    <dbReference type="NCBI Taxonomy" id="1300307"/>
    <lineage>
        <taxon>Bacteria</taxon>
        <taxon>Pseudomonadati</taxon>
        <taxon>Pseudomonadota</taxon>
        <taxon>Alphaproteobacteria</taxon>
        <taxon>Hyphomicrobiales</taxon>
        <taxon>Phyllobacteriaceae</taxon>
        <taxon>Mesorhizobium</taxon>
    </lineage>
</organism>
<gene>
    <name evidence="2" type="ORF">D3227_38445</name>
</gene>
<evidence type="ECO:0008006" key="4">
    <source>
        <dbReference type="Google" id="ProtNLM"/>
    </source>
</evidence>
<dbReference type="EMBL" id="QZWZ01000085">
    <property type="protein sequence ID" value="RJT23713.1"/>
    <property type="molecule type" value="Genomic_DNA"/>
</dbReference>
<feature type="region of interest" description="Disordered" evidence="1">
    <location>
        <begin position="1"/>
        <end position="25"/>
    </location>
</feature>
<dbReference type="Gene3D" id="3.30.420.10">
    <property type="entry name" value="Ribonuclease H-like superfamily/Ribonuclease H"/>
    <property type="match status" value="1"/>
</dbReference>
<reference evidence="2 3" key="1">
    <citation type="submission" date="2018-09" db="EMBL/GenBank/DDBJ databases">
        <title>Mesorhizobium carmichaelinearum sp. nov. isolated from Carmichaelinea spp. root nodules in New Zealand.</title>
        <authorList>
            <person name="De Meyer S.E."/>
        </authorList>
    </citation>
    <scope>NUCLEOTIDE SEQUENCE [LARGE SCALE GENOMIC DNA]</scope>
    <source>
        <strain evidence="2 3">ICMP19557</strain>
    </source>
</reference>
<proteinExistence type="predicted"/>
<protein>
    <recommendedName>
        <fullName evidence="4">Transposase</fullName>
    </recommendedName>
</protein>
<dbReference type="InterPro" id="IPR036397">
    <property type="entry name" value="RNaseH_sf"/>
</dbReference>
<accession>A0A3A5JTQ6</accession>
<dbReference type="GO" id="GO:0003676">
    <property type="term" value="F:nucleic acid binding"/>
    <property type="evidence" value="ECO:0007669"/>
    <property type="project" value="InterPro"/>
</dbReference>
<keyword evidence="3" id="KW-1185">Reference proteome</keyword>
<evidence type="ECO:0000313" key="2">
    <source>
        <dbReference type="EMBL" id="RJT23713.1"/>
    </source>
</evidence>
<evidence type="ECO:0000313" key="3">
    <source>
        <dbReference type="Proteomes" id="UP000272706"/>
    </source>
</evidence>
<dbReference type="AlphaFoldDB" id="A0A3A5JTQ6"/>